<dbReference type="SUPFAM" id="SSF161098">
    <property type="entry name" value="MetI-like"/>
    <property type="match status" value="1"/>
</dbReference>
<dbReference type="GO" id="GO:0005886">
    <property type="term" value="C:plasma membrane"/>
    <property type="evidence" value="ECO:0007669"/>
    <property type="project" value="UniProtKB-SubCell"/>
</dbReference>
<feature type="transmembrane region" description="Helical" evidence="9">
    <location>
        <begin position="128"/>
        <end position="151"/>
    </location>
</feature>
<comment type="similarity">
    <text evidence="2">Belongs to the binding-protein-dependent transport system permease family. CysTW subfamily.</text>
</comment>
<dbReference type="PROSITE" id="PS50928">
    <property type="entry name" value="ABC_TM1"/>
    <property type="match status" value="1"/>
</dbReference>
<protein>
    <submittedName>
        <fullName evidence="12">Binding-protein-dependent transport systems inner membrane component</fullName>
    </submittedName>
</protein>
<dbReference type="KEGG" id="dvm:DvMF_2487"/>
<dbReference type="STRING" id="883.DvMF_2487"/>
<dbReference type="InterPro" id="IPR051124">
    <property type="entry name" value="Phosphate_Transport_Permease"/>
</dbReference>
<evidence type="ECO:0000313" key="12">
    <source>
        <dbReference type="EMBL" id="ACL09427.1"/>
    </source>
</evidence>
<dbReference type="CDD" id="cd06261">
    <property type="entry name" value="TM_PBP2"/>
    <property type="match status" value="1"/>
</dbReference>
<dbReference type="InterPro" id="IPR000515">
    <property type="entry name" value="MetI-like"/>
</dbReference>
<evidence type="ECO:0000256" key="4">
    <source>
        <dbReference type="ARBA" id="ARBA00022475"/>
    </source>
</evidence>
<comment type="subcellular location">
    <subcellularLocation>
        <location evidence="1 9">Cell membrane</location>
        <topology evidence="1 9">Multi-pass membrane protein</topology>
    </subcellularLocation>
</comment>
<evidence type="ECO:0000256" key="9">
    <source>
        <dbReference type="RuleBase" id="RU363032"/>
    </source>
</evidence>
<feature type="domain" description="ABC transmembrane type-1" evidence="11">
    <location>
        <begin position="88"/>
        <end position="297"/>
    </location>
</feature>
<keyword evidence="6 9" id="KW-0812">Transmembrane</keyword>
<keyword evidence="8 9" id="KW-0472">Membrane</keyword>
<evidence type="ECO:0000256" key="3">
    <source>
        <dbReference type="ARBA" id="ARBA00022448"/>
    </source>
</evidence>
<evidence type="ECO:0000256" key="6">
    <source>
        <dbReference type="ARBA" id="ARBA00022692"/>
    </source>
</evidence>
<feature type="compositionally biased region" description="Polar residues" evidence="10">
    <location>
        <begin position="1"/>
        <end position="11"/>
    </location>
</feature>
<dbReference type="InterPro" id="IPR035906">
    <property type="entry name" value="MetI-like_sf"/>
</dbReference>
<dbReference type="Pfam" id="PF00528">
    <property type="entry name" value="BPD_transp_1"/>
    <property type="match status" value="1"/>
</dbReference>
<dbReference type="Gene3D" id="1.10.3720.10">
    <property type="entry name" value="MetI-like"/>
    <property type="match status" value="1"/>
</dbReference>
<keyword evidence="5" id="KW-0592">Phosphate transport</keyword>
<evidence type="ECO:0000256" key="7">
    <source>
        <dbReference type="ARBA" id="ARBA00022989"/>
    </source>
</evidence>
<reference evidence="12" key="1">
    <citation type="submission" date="2008-10" db="EMBL/GenBank/DDBJ databases">
        <title>Complete sequence of Desulfovibrio vulgaris str. 'Miyazaki F'.</title>
        <authorList>
            <person name="Lucas S."/>
            <person name="Copeland A."/>
            <person name="Lapidus A."/>
            <person name="Glavina del Rio T."/>
            <person name="Dalin E."/>
            <person name="Tice H."/>
            <person name="Bruce D."/>
            <person name="Goodwin L."/>
            <person name="Pitluck S."/>
            <person name="Sims D."/>
            <person name="Brettin T."/>
            <person name="Detter J.C."/>
            <person name="Han C."/>
            <person name="Larimer F."/>
            <person name="Land M."/>
            <person name="Hauser L."/>
            <person name="Kyrpides N."/>
            <person name="Mikhailova N."/>
            <person name="Hazen T.C."/>
            <person name="Richardson P."/>
        </authorList>
    </citation>
    <scope>NUCLEOTIDE SEQUENCE</scope>
    <source>
        <strain evidence="12">Miyazaki F</strain>
    </source>
</reference>
<keyword evidence="3 9" id="KW-0813">Transport</keyword>
<evidence type="ECO:0000256" key="2">
    <source>
        <dbReference type="ARBA" id="ARBA00007069"/>
    </source>
</evidence>
<evidence type="ECO:0000256" key="1">
    <source>
        <dbReference type="ARBA" id="ARBA00004651"/>
    </source>
</evidence>
<dbReference type="GO" id="GO:0006817">
    <property type="term" value="P:phosphate ion transport"/>
    <property type="evidence" value="ECO:0007669"/>
    <property type="project" value="UniProtKB-KW"/>
</dbReference>
<dbReference type="EMBL" id="CP001197">
    <property type="protein sequence ID" value="ACL09427.1"/>
    <property type="molecule type" value="Genomic_DNA"/>
</dbReference>
<feature type="transmembrane region" description="Helical" evidence="9">
    <location>
        <begin position="38"/>
        <end position="63"/>
    </location>
</feature>
<dbReference type="HOGENOM" id="CLU_033621_1_0_7"/>
<dbReference type="AlphaFoldDB" id="B8DMY7"/>
<dbReference type="PANTHER" id="PTHR30425:SF1">
    <property type="entry name" value="PHOSPHATE TRANSPORT SYSTEM PERMEASE PROTEIN PSTC"/>
    <property type="match status" value="1"/>
</dbReference>
<keyword evidence="7 9" id="KW-1133">Transmembrane helix</keyword>
<dbReference type="eggNOG" id="COG0573">
    <property type="taxonomic scope" value="Bacteria"/>
</dbReference>
<name>B8DMY7_NITV9</name>
<gene>
    <name evidence="12" type="ordered locus">DvMF_2487</name>
</gene>
<keyword evidence="4" id="KW-1003">Cell membrane</keyword>
<evidence type="ECO:0000256" key="10">
    <source>
        <dbReference type="SAM" id="MobiDB-lite"/>
    </source>
</evidence>
<evidence type="ECO:0000256" key="8">
    <source>
        <dbReference type="ARBA" id="ARBA00023136"/>
    </source>
</evidence>
<feature type="transmembrane region" description="Helical" evidence="9">
    <location>
        <begin position="275"/>
        <end position="297"/>
    </location>
</feature>
<dbReference type="GO" id="GO:0055085">
    <property type="term" value="P:transmembrane transport"/>
    <property type="evidence" value="ECO:0007669"/>
    <property type="project" value="InterPro"/>
</dbReference>
<feature type="region of interest" description="Disordered" evidence="10">
    <location>
        <begin position="1"/>
        <end position="29"/>
    </location>
</feature>
<evidence type="ECO:0000259" key="11">
    <source>
        <dbReference type="PROSITE" id="PS50928"/>
    </source>
</evidence>
<accession>B8DMY7</accession>
<feature type="compositionally biased region" description="Pro residues" evidence="10">
    <location>
        <begin position="13"/>
        <end position="22"/>
    </location>
</feature>
<proteinExistence type="inferred from homology"/>
<feature type="transmembrane region" description="Helical" evidence="9">
    <location>
        <begin position="163"/>
        <end position="186"/>
    </location>
</feature>
<feature type="transmembrane region" description="Helical" evidence="9">
    <location>
        <begin position="83"/>
        <end position="116"/>
    </location>
</feature>
<evidence type="ECO:0000256" key="5">
    <source>
        <dbReference type="ARBA" id="ARBA00022592"/>
    </source>
</evidence>
<organism evidence="12">
    <name type="scientific">Nitratidesulfovibrio vulgaris (strain DSM 19637 / Miyazaki F)</name>
    <name type="common">Desulfovibrio vulgaris</name>
    <dbReference type="NCBI Taxonomy" id="883"/>
    <lineage>
        <taxon>Bacteria</taxon>
        <taxon>Pseudomonadati</taxon>
        <taxon>Thermodesulfobacteriota</taxon>
        <taxon>Desulfovibrionia</taxon>
        <taxon>Desulfovibrionales</taxon>
        <taxon>Desulfovibrionaceae</taxon>
        <taxon>Nitratidesulfovibrio</taxon>
    </lineage>
</organism>
<dbReference type="PANTHER" id="PTHR30425">
    <property type="entry name" value="PHOSPHATE TRANSPORT SYSTEM PERMEASE PROTEIN PST"/>
    <property type="match status" value="1"/>
</dbReference>
<sequence>MKQTPTVQDPSRPSGPPCPTRPSVPARHDGSAPPALRCAAAVTVLGIAAVFGFVTVYALPVLLSGQGLAVLSWRWLPAAGQFGILPMVCGSVLLACSALLLGWPLALCLCGWMHGLGPARPARALRQLVHGMAAVPTVVYGFVSVFLLVPLVRQAGQGSGLCWLSAALVLALLVLPTMVVIMDAALREQGRSLRLTGAALGLSPAQVFAHVMLPGARRWLITAGVFGFGRAVGDTLIPLMLAGNAPGVPASPFDALRTLTAHMALVMSTDAGSTAYHSLFAAGILLLAVSAGVSLAVRRLRGSGQDCLSDAEWRP</sequence>